<dbReference type="AlphaFoldDB" id="A0A5A9X6Y3"/>
<dbReference type="Proteomes" id="UP000324298">
    <property type="component" value="Unassembled WGS sequence"/>
</dbReference>
<gene>
    <name evidence="1" type="ORF">ET418_15175</name>
</gene>
<proteinExistence type="predicted"/>
<comment type="caution">
    <text evidence="1">The sequence shown here is derived from an EMBL/GenBank/DDBJ whole genome shotgun (WGS) entry which is preliminary data.</text>
</comment>
<organism evidence="1 2">
    <name type="scientific">Oryzomonas rubra</name>
    <dbReference type="NCBI Taxonomy" id="2509454"/>
    <lineage>
        <taxon>Bacteria</taxon>
        <taxon>Pseudomonadati</taxon>
        <taxon>Thermodesulfobacteriota</taxon>
        <taxon>Desulfuromonadia</taxon>
        <taxon>Geobacterales</taxon>
        <taxon>Geobacteraceae</taxon>
        <taxon>Oryzomonas</taxon>
    </lineage>
</organism>
<dbReference type="OrthoDB" id="9135364at2"/>
<evidence type="ECO:0000313" key="1">
    <source>
        <dbReference type="EMBL" id="KAA0888720.1"/>
    </source>
</evidence>
<accession>A0A5A9X6Y3</accession>
<name>A0A5A9X6Y3_9BACT</name>
<evidence type="ECO:0000313" key="2">
    <source>
        <dbReference type="Proteomes" id="UP000324298"/>
    </source>
</evidence>
<dbReference type="RefSeq" id="WP_149309001.1">
    <property type="nucleotide sequence ID" value="NZ_SRSD01000010.1"/>
</dbReference>
<keyword evidence="2" id="KW-1185">Reference proteome</keyword>
<reference evidence="1 2" key="1">
    <citation type="submission" date="2019-04" db="EMBL/GenBank/DDBJ databases">
        <title>Geobacter ruber sp. nov., ferric-reducing bacteria isolated from paddy soil.</title>
        <authorList>
            <person name="Xu Z."/>
            <person name="Masuda Y."/>
            <person name="Itoh H."/>
            <person name="Senoo K."/>
        </authorList>
    </citation>
    <scope>NUCLEOTIDE SEQUENCE [LARGE SCALE GENOMIC DNA]</scope>
    <source>
        <strain evidence="1 2">Red88</strain>
    </source>
</reference>
<dbReference type="EMBL" id="SRSD01000010">
    <property type="protein sequence ID" value="KAA0888720.1"/>
    <property type="molecule type" value="Genomic_DNA"/>
</dbReference>
<protein>
    <submittedName>
        <fullName evidence="1">Uncharacterized protein</fullName>
    </submittedName>
</protein>
<sequence>MKTIRAIIAYLFCPYDSTDDKDKGERSGLTTAVDHATGVHYLKSWAFGTPIVRLRADGIPYTEKDAKPFWTTEKPTVEGYYWTRIDWQDVSPEPVRVAINPDEACKFERVWIWRTGEENATEFGDFVRLFGGEWYGPVAGPQ</sequence>